<dbReference type="AlphaFoldDB" id="A0A0D9XR53"/>
<dbReference type="Gramene" id="LPERR11G08210.1">
    <property type="protein sequence ID" value="LPERR11G08210.1"/>
    <property type="gene ID" value="LPERR11G08210"/>
</dbReference>
<reference evidence="2 3" key="1">
    <citation type="submission" date="2012-08" db="EMBL/GenBank/DDBJ databases">
        <title>Oryza genome evolution.</title>
        <authorList>
            <person name="Wing R.A."/>
        </authorList>
    </citation>
    <scope>NUCLEOTIDE SEQUENCE</scope>
</reference>
<accession>A0A0D9XR53</accession>
<dbReference type="HOGENOM" id="CLU_2444030_0_0_1"/>
<sequence>MGVDARVLRFVEVAKMTGRVPVEIGFTPAAKIRRGGEDDRESARRDRVHAGAEERGEGVQKSKPSHFSSIELPCIVYVTTMLDLIICCLG</sequence>
<proteinExistence type="predicted"/>
<evidence type="ECO:0000313" key="2">
    <source>
        <dbReference type="EnsemblPlants" id="LPERR11G08210.1"/>
    </source>
</evidence>
<feature type="compositionally biased region" description="Basic and acidic residues" evidence="1">
    <location>
        <begin position="34"/>
        <end position="60"/>
    </location>
</feature>
<reference evidence="3" key="2">
    <citation type="submission" date="2013-12" db="EMBL/GenBank/DDBJ databases">
        <authorList>
            <person name="Yu Y."/>
            <person name="Lee S."/>
            <person name="de Baynast K."/>
            <person name="Wissotski M."/>
            <person name="Liu L."/>
            <person name="Talag J."/>
            <person name="Goicoechea J."/>
            <person name="Angelova A."/>
            <person name="Jetty R."/>
            <person name="Kudrna D."/>
            <person name="Golser W."/>
            <person name="Rivera L."/>
            <person name="Zhang J."/>
            <person name="Wing R."/>
        </authorList>
    </citation>
    <scope>NUCLEOTIDE SEQUENCE</scope>
</reference>
<organism evidence="2 3">
    <name type="scientific">Leersia perrieri</name>
    <dbReference type="NCBI Taxonomy" id="77586"/>
    <lineage>
        <taxon>Eukaryota</taxon>
        <taxon>Viridiplantae</taxon>
        <taxon>Streptophyta</taxon>
        <taxon>Embryophyta</taxon>
        <taxon>Tracheophyta</taxon>
        <taxon>Spermatophyta</taxon>
        <taxon>Magnoliopsida</taxon>
        <taxon>Liliopsida</taxon>
        <taxon>Poales</taxon>
        <taxon>Poaceae</taxon>
        <taxon>BOP clade</taxon>
        <taxon>Oryzoideae</taxon>
        <taxon>Oryzeae</taxon>
        <taxon>Oryzinae</taxon>
        <taxon>Leersia</taxon>
    </lineage>
</organism>
<evidence type="ECO:0000256" key="1">
    <source>
        <dbReference type="SAM" id="MobiDB-lite"/>
    </source>
</evidence>
<dbReference type="Proteomes" id="UP000032180">
    <property type="component" value="Chromosome 11"/>
</dbReference>
<dbReference type="EnsemblPlants" id="LPERR11G08210.1">
    <property type="protein sequence ID" value="LPERR11G08210.1"/>
    <property type="gene ID" value="LPERR11G08210"/>
</dbReference>
<keyword evidence="3" id="KW-1185">Reference proteome</keyword>
<reference evidence="2" key="3">
    <citation type="submission" date="2015-04" db="UniProtKB">
        <authorList>
            <consortium name="EnsemblPlants"/>
        </authorList>
    </citation>
    <scope>IDENTIFICATION</scope>
</reference>
<protein>
    <submittedName>
        <fullName evidence="2">Uncharacterized protein</fullName>
    </submittedName>
</protein>
<feature type="region of interest" description="Disordered" evidence="1">
    <location>
        <begin position="31"/>
        <end position="65"/>
    </location>
</feature>
<evidence type="ECO:0000313" key="3">
    <source>
        <dbReference type="Proteomes" id="UP000032180"/>
    </source>
</evidence>
<name>A0A0D9XR53_9ORYZ</name>